<dbReference type="InterPro" id="IPR011053">
    <property type="entry name" value="Single_hybrid_motif"/>
</dbReference>
<dbReference type="NCBIfam" id="TIGR00527">
    <property type="entry name" value="gcvH"/>
    <property type="match status" value="1"/>
</dbReference>
<reference evidence="5 6" key="1">
    <citation type="submission" date="2020-10" db="EMBL/GenBank/DDBJ databases">
        <authorList>
            <person name="Castelo-Branco R."/>
            <person name="Eusebio N."/>
            <person name="Adriana R."/>
            <person name="Vieira A."/>
            <person name="Brugerolle De Fraissinette N."/>
            <person name="Rezende De Castro R."/>
            <person name="Schneider M.P."/>
            <person name="Vasconcelos V."/>
            <person name="Leao P.N."/>
        </authorList>
    </citation>
    <scope>NUCLEOTIDE SEQUENCE [LARGE SCALE GENOMIC DNA]</scope>
    <source>
        <strain evidence="5 6">LEGE 00031</strain>
    </source>
</reference>
<dbReference type="InterPro" id="IPR017453">
    <property type="entry name" value="GCV_H_sub"/>
</dbReference>
<dbReference type="RefSeq" id="WP_194019039.1">
    <property type="nucleotide sequence ID" value="NZ_JADEVV010000008.1"/>
</dbReference>
<dbReference type="Gene3D" id="2.40.50.100">
    <property type="match status" value="1"/>
</dbReference>
<dbReference type="PANTHER" id="PTHR11715:SF3">
    <property type="entry name" value="GLYCINE CLEAVAGE SYSTEM H PROTEIN-RELATED"/>
    <property type="match status" value="1"/>
</dbReference>
<evidence type="ECO:0000256" key="2">
    <source>
        <dbReference type="ARBA" id="ARBA00022823"/>
    </source>
</evidence>
<dbReference type="InterPro" id="IPR000089">
    <property type="entry name" value="Biotin_lipoyl"/>
</dbReference>
<feature type="modified residue" description="N6-lipoyllysine" evidence="3">
    <location>
        <position position="65"/>
    </location>
</feature>
<dbReference type="EMBL" id="JADEVV010000008">
    <property type="protein sequence ID" value="MBE9253098.1"/>
    <property type="molecule type" value="Genomic_DNA"/>
</dbReference>
<dbReference type="InterPro" id="IPR003016">
    <property type="entry name" value="2-oxoA_DH_lipoyl-BS"/>
</dbReference>
<keyword evidence="6" id="KW-1185">Reference proteome</keyword>
<comment type="cofactor">
    <cofactor evidence="3">
        <name>(R)-lipoate</name>
        <dbReference type="ChEBI" id="CHEBI:83088"/>
    </cofactor>
    <text evidence="3">Binds 1 lipoyl cofactor covalently.</text>
</comment>
<dbReference type="PANTHER" id="PTHR11715">
    <property type="entry name" value="GLYCINE CLEAVAGE SYSTEM H PROTEIN"/>
    <property type="match status" value="1"/>
</dbReference>
<dbReference type="NCBIfam" id="NF002270">
    <property type="entry name" value="PRK01202.1"/>
    <property type="match status" value="1"/>
</dbReference>
<protein>
    <recommendedName>
        <fullName evidence="3">Glycine cleavage system H protein</fullName>
    </recommendedName>
</protein>
<evidence type="ECO:0000256" key="3">
    <source>
        <dbReference type="HAMAP-Rule" id="MF_00272"/>
    </source>
</evidence>
<comment type="similarity">
    <text evidence="1 3">Belongs to the GcvH family.</text>
</comment>
<gene>
    <name evidence="3 5" type="primary">gcvH</name>
    <name evidence="5" type="ORF">IQ217_04315</name>
</gene>
<keyword evidence="2 3" id="KW-0450">Lipoyl</keyword>
<sequence length="132" mass="14621">MELEHPDDLYYLDSHEYVRFDGETATVGLSAFAVDELGDIVFVELPEEGDKVEFEQSMGAVESVKAASDLYSPVTGTVIEKNTVLEQQPELLNQDPYGEEGWLIKVRLDDVEDAKEGLMAAGDYRATLETGD</sequence>
<evidence type="ECO:0000313" key="6">
    <source>
        <dbReference type="Proteomes" id="UP000658720"/>
    </source>
</evidence>
<dbReference type="Proteomes" id="UP000658720">
    <property type="component" value="Unassembled WGS sequence"/>
</dbReference>
<dbReference type="PROSITE" id="PS00189">
    <property type="entry name" value="LIPOYL"/>
    <property type="match status" value="1"/>
</dbReference>
<dbReference type="Pfam" id="PF01597">
    <property type="entry name" value="GCV_H"/>
    <property type="match status" value="1"/>
</dbReference>
<dbReference type="InterPro" id="IPR033753">
    <property type="entry name" value="GCV_H/Fam206"/>
</dbReference>
<evidence type="ECO:0000313" key="5">
    <source>
        <dbReference type="EMBL" id="MBE9253098.1"/>
    </source>
</evidence>
<proteinExistence type="inferred from homology"/>
<evidence type="ECO:0000259" key="4">
    <source>
        <dbReference type="PROSITE" id="PS50968"/>
    </source>
</evidence>
<feature type="domain" description="Lipoyl-binding" evidence="4">
    <location>
        <begin position="24"/>
        <end position="107"/>
    </location>
</feature>
<accession>A0ABR9VQA1</accession>
<dbReference type="CDD" id="cd06848">
    <property type="entry name" value="GCS_H"/>
    <property type="match status" value="1"/>
</dbReference>
<dbReference type="PROSITE" id="PS50968">
    <property type="entry name" value="BIOTINYL_LIPOYL"/>
    <property type="match status" value="1"/>
</dbReference>
<organism evidence="5 6">
    <name type="scientific">Synechocystis salina LEGE 00031</name>
    <dbReference type="NCBI Taxonomy" id="1828736"/>
    <lineage>
        <taxon>Bacteria</taxon>
        <taxon>Bacillati</taxon>
        <taxon>Cyanobacteriota</taxon>
        <taxon>Cyanophyceae</taxon>
        <taxon>Synechococcales</taxon>
        <taxon>Merismopediaceae</taxon>
        <taxon>Synechocystis</taxon>
    </lineage>
</organism>
<evidence type="ECO:0000256" key="1">
    <source>
        <dbReference type="ARBA" id="ARBA00009249"/>
    </source>
</evidence>
<name>A0ABR9VQA1_9SYNC</name>
<comment type="function">
    <text evidence="3">The glycine cleavage system catalyzes the degradation of glycine. The H protein shuttles the methylamine group of glycine from the P protein to the T protein.</text>
</comment>
<dbReference type="HAMAP" id="MF_00272">
    <property type="entry name" value="GcvH"/>
    <property type="match status" value="1"/>
</dbReference>
<comment type="caution">
    <text evidence="5">The sequence shown here is derived from an EMBL/GenBank/DDBJ whole genome shotgun (WGS) entry which is preliminary data.</text>
</comment>
<comment type="subunit">
    <text evidence="3">The glycine cleavage system is composed of four proteins: P, T, L and H.</text>
</comment>
<dbReference type="SUPFAM" id="SSF51230">
    <property type="entry name" value="Single hybrid motif"/>
    <property type="match status" value="1"/>
</dbReference>
<dbReference type="InterPro" id="IPR002930">
    <property type="entry name" value="GCV_H"/>
</dbReference>